<feature type="domain" description="O-antigen ligase-related" evidence="6">
    <location>
        <begin position="205"/>
        <end position="359"/>
    </location>
</feature>
<dbReference type="GO" id="GO:0016020">
    <property type="term" value="C:membrane"/>
    <property type="evidence" value="ECO:0007669"/>
    <property type="project" value="UniProtKB-SubCell"/>
</dbReference>
<dbReference type="InterPro" id="IPR007016">
    <property type="entry name" value="O-antigen_ligase-rel_domated"/>
</dbReference>
<keyword evidence="8" id="KW-1185">Reference proteome</keyword>
<feature type="transmembrane region" description="Helical" evidence="5">
    <location>
        <begin position="409"/>
        <end position="429"/>
    </location>
</feature>
<feature type="transmembrane region" description="Helical" evidence="5">
    <location>
        <begin position="167"/>
        <end position="188"/>
    </location>
</feature>
<feature type="transmembrane region" description="Helical" evidence="5">
    <location>
        <begin position="79"/>
        <end position="99"/>
    </location>
</feature>
<accession>A0A4Z0CAX8</accession>
<dbReference type="GO" id="GO:0016874">
    <property type="term" value="F:ligase activity"/>
    <property type="evidence" value="ECO:0007669"/>
    <property type="project" value="UniProtKB-KW"/>
</dbReference>
<dbReference type="PANTHER" id="PTHR37422:SF13">
    <property type="entry name" value="LIPOPOLYSACCHARIDE BIOSYNTHESIS PROTEIN PA4999-RELATED"/>
    <property type="match status" value="1"/>
</dbReference>
<gene>
    <name evidence="7" type="ORF">EZ216_03095</name>
</gene>
<comment type="subcellular location">
    <subcellularLocation>
        <location evidence="1">Membrane</location>
        <topology evidence="1">Multi-pass membrane protein</topology>
    </subcellularLocation>
</comment>
<feature type="transmembrane region" description="Helical" evidence="5">
    <location>
        <begin position="243"/>
        <end position="261"/>
    </location>
</feature>
<dbReference type="OrthoDB" id="8576060at2"/>
<evidence type="ECO:0000256" key="1">
    <source>
        <dbReference type="ARBA" id="ARBA00004141"/>
    </source>
</evidence>
<sequence length="433" mass="46689">MPSILLPKRPQAPAAIGPAHLRADFLDQLLLVLPTLAAAGYFLVRGWLNALTVVGGVVALAALISHRDDARSLLRQRQVRWIVLALAAPLAAVLATALAHQQLVPRYLDGPIRYLFAGLLMLGLAARRLDFGPLAGPSFAVGLLLCGGMFLLPTAPLFFWGDRLASYFIDPIVLSQHTMIGAFVCLYSLRRREPLWLRALKLAGAAAAVAVSVRTGSRTGWTMAPLLLVLWLLKARGGATARTVAASVALVALACFAVYFASSTVHVRINDAVNDVRQYAAGTFLDSSVGIRISLYRANWIFFLQHPWFGWGHSTLPDVKTVPAIAAFYSPLFETNFVGAGGHNEFLQAMMRMGSVGLASRLLLFLVPLWVFVAAVRSGDPARRQNGYYGLVLVIGYLTASITPETTNLIHAASFYAQFVAVFAAGALAREPA</sequence>
<feature type="transmembrane region" description="Helical" evidence="5">
    <location>
        <begin position="139"/>
        <end position="161"/>
    </location>
</feature>
<organism evidence="7 8">
    <name type="scientific">Ramlibacter humi</name>
    <dbReference type="NCBI Taxonomy" id="2530451"/>
    <lineage>
        <taxon>Bacteria</taxon>
        <taxon>Pseudomonadati</taxon>
        <taxon>Pseudomonadota</taxon>
        <taxon>Betaproteobacteria</taxon>
        <taxon>Burkholderiales</taxon>
        <taxon>Comamonadaceae</taxon>
        <taxon>Ramlibacter</taxon>
    </lineage>
</organism>
<dbReference type="Proteomes" id="UP000297839">
    <property type="component" value="Unassembled WGS sequence"/>
</dbReference>
<feature type="transmembrane region" description="Helical" evidence="5">
    <location>
        <begin position="50"/>
        <end position="67"/>
    </location>
</feature>
<evidence type="ECO:0000256" key="5">
    <source>
        <dbReference type="SAM" id="Phobius"/>
    </source>
</evidence>
<protein>
    <submittedName>
        <fullName evidence="7">O-antigen ligase family protein</fullName>
    </submittedName>
</protein>
<evidence type="ECO:0000256" key="2">
    <source>
        <dbReference type="ARBA" id="ARBA00022692"/>
    </source>
</evidence>
<dbReference type="InterPro" id="IPR051533">
    <property type="entry name" value="WaaL-like"/>
</dbReference>
<dbReference type="EMBL" id="SMLK01000001">
    <property type="protein sequence ID" value="TFZ08164.1"/>
    <property type="molecule type" value="Genomic_DNA"/>
</dbReference>
<dbReference type="PANTHER" id="PTHR37422">
    <property type="entry name" value="TEICHURONIC ACID BIOSYNTHESIS PROTEIN TUAE"/>
    <property type="match status" value="1"/>
</dbReference>
<keyword evidence="3 5" id="KW-1133">Transmembrane helix</keyword>
<dbReference type="Pfam" id="PF04932">
    <property type="entry name" value="Wzy_C"/>
    <property type="match status" value="1"/>
</dbReference>
<keyword evidence="4 5" id="KW-0472">Membrane</keyword>
<name>A0A4Z0CAX8_9BURK</name>
<comment type="caution">
    <text evidence="7">The sequence shown here is derived from an EMBL/GenBank/DDBJ whole genome shotgun (WGS) entry which is preliminary data.</text>
</comment>
<keyword evidence="7" id="KW-0436">Ligase</keyword>
<evidence type="ECO:0000256" key="3">
    <source>
        <dbReference type="ARBA" id="ARBA00022989"/>
    </source>
</evidence>
<feature type="transmembrane region" description="Helical" evidence="5">
    <location>
        <begin position="111"/>
        <end position="127"/>
    </location>
</feature>
<feature type="transmembrane region" description="Helical" evidence="5">
    <location>
        <begin position="387"/>
        <end position="403"/>
    </location>
</feature>
<dbReference type="RefSeq" id="WP_135248101.1">
    <property type="nucleotide sequence ID" value="NZ_SMLK01000001.1"/>
</dbReference>
<dbReference type="AlphaFoldDB" id="A0A4Z0CAX8"/>
<proteinExistence type="predicted"/>
<evidence type="ECO:0000256" key="4">
    <source>
        <dbReference type="ARBA" id="ARBA00023136"/>
    </source>
</evidence>
<feature type="transmembrane region" description="Helical" evidence="5">
    <location>
        <begin position="356"/>
        <end position="375"/>
    </location>
</feature>
<evidence type="ECO:0000259" key="6">
    <source>
        <dbReference type="Pfam" id="PF04932"/>
    </source>
</evidence>
<reference evidence="7 8" key="1">
    <citation type="submission" date="2019-03" db="EMBL/GenBank/DDBJ databases">
        <title>Ramlibacter sp. 18x22-1, whole genome shotgun sequence.</title>
        <authorList>
            <person name="Zhang X."/>
            <person name="Feng G."/>
            <person name="Zhu H."/>
        </authorList>
    </citation>
    <scope>NUCLEOTIDE SEQUENCE [LARGE SCALE GENOMIC DNA]</scope>
    <source>
        <strain evidence="7 8">18x22-1</strain>
    </source>
</reference>
<evidence type="ECO:0000313" key="7">
    <source>
        <dbReference type="EMBL" id="TFZ08164.1"/>
    </source>
</evidence>
<keyword evidence="2 5" id="KW-0812">Transmembrane</keyword>
<evidence type="ECO:0000313" key="8">
    <source>
        <dbReference type="Proteomes" id="UP000297839"/>
    </source>
</evidence>